<feature type="compositionally biased region" description="Low complexity" evidence="8">
    <location>
        <begin position="840"/>
        <end position="875"/>
    </location>
</feature>
<evidence type="ECO:0000256" key="7">
    <source>
        <dbReference type="PROSITE-ProRule" id="PRU00042"/>
    </source>
</evidence>
<keyword evidence="4 7" id="KW-0863">Zinc-finger</keyword>
<feature type="compositionally biased region" description="Low complexity" evidence="8">
    <location>
        <begin position="1231"/>
        <end position="1240"/>
    </location>
</feature>
<dbReference type="Gene3D" id="3.20.20.80">
    <property type="entry name" value="Glycosidases"/>
    <property type="match status" value="1"/>
</dbReference>
<dbReference type="PANTHER" id="PTHR24394:SF29">
    <property type="entry name" value="MYONEURIN"/>
    <property type="match status" value="1"/>
</dbReference>
<keyword evidence="3" id="KW-0677">Repeat</keyword>
<evidence type="ECO:0000313" key="10">
    <source>
        <dbReference type="EMBL" id="KAL0067979.1"/>
    </source>
</evidence>
<feature type="compositionally biased region" description="Low complexity" evidence="8">
    <location>
        <begin position="996"/>
        <end position="1005"/>
    </location>
</feature>
<evidence type="ECO:0000256" key="2">
    <source>
        <dbReference type="ARBA" id="ARBA00022723"/>
    </source>
</evidence>
<feature type="compositionally biased region" description="Low complexity" evidence="8">
    <location>
        <begin position="506"/>
        <end position="519"/>
    </location>
</feature>
<feature type="compositionally biased region" description="Pro residues" evidence="8">
    <location>
        <begin position="579"/>
        <end position="589"/>
    </location>
</feature>
<dbReference type="CDD" id="cd11576">
    <property type="entry name" value="GH99_GH71_like_2"/>
    <property type="match status" value="1"/>
</dbReference>
<feature type="compositionally biased region" description="Polar residues" evidence="8">
    <location>
        <begin position="1062"/>
        <end position="1078"/>
    </location>
</feature>
<reference evidence="10 11" key="1">
    <citation type="submission" date="2024-05" db="EMBL/GenBank/DDBJ databases">
        <title>A draft genome resource for the thread blight pathogen Marasmius tenuissimus strain MS-2.</title>
        <authorList>
            <person name="Yulfo-Soto G.E."/>
            <person name="Baruah I.K."/>
            <person name="Amoako-Attah I."/>
            <person name="Bukari Y."/>
            <person name="Meinhardt L.W."/>
            <person name="Bailey B.A."/>
            <person name="Cohen S.P."/>
        </authorList>
    </citation>
    <scope>NUCLEOTIDE SEQUENCE [LARGE SCALE GENOMIC DNA]</scope>
    <source>
        <strain evidence="10 11">MS-2</strain>
    </source>
</reference>
<feature type="compositionally biased region" description="Polar residues" evidence="8">
    <location>
        <begin position="412"/>
        <end position="430"/>
    </location>
</feature>
<dbReference type="PANTHER" id="PTHR24394">
    <property type="entry name" value="ZINC FINGER PROTEIN"/>
    <property type="match status" value="1"/>
</dbReference>
<feature type="region of interest" description="Disordered" evidence="8">
    <location>
        <begin position="996"/>
        <end position="1017"/>
    </location>
</feature>
<dbReference type="Pfam" id="PF00096">
    <property type="entry name" value="zf-C2H2"/>
    <property type="match status" value="2"/>
</dbReference>
<evidence type="ECO:0000259" key="9">
    <source>
        <dbReference type="PROSITE" id="PS50157"/>
    </source>
</evidence>
<protein>
    <recommendedName>
        <fullName evidence="9">C2H2-type domain-containing protein</fullName>
    </recommendedName>
</protein>
<evidence type="ECO:0000313" key="11">
    <source>
        <dbReference type="Proteomes" id="UP001437256"/>
    </source>
</evidence>
<feature type="region of interest" description="Disordered" evidence="8">
    <location>
        <begin position="358"/>
        <end position="876"/>
    </location>
</feature>
<comment type="subcellular location">
    <subcellularLocation>
        <location evidence="1">Nucleus</location>
    </subcellularLocation>
</comment>
<evidence type="ECO:0000256" key="6">
    <source>
        <dbReference type="ARBA" id="ARBA00023242"/>
    </source>
</evidence>
<feature type="region of interest" description="Disordered" evidence="8">
    <location>
        <begin position="1049"/>
        <end position="1080"/>
    </location>
</feature>
<dbReference type="PROSITE" id="PS00028">
    <property type="entry name" value="ZINC_FINGER_C2H2_1"/>
    <property type="match status" value="1"/>
</dbReference>
<feature type="domain" description="C2H2-type" evidence="9">
    <location>
        <begin position="1130"/>
        <end position="1157"/>
    </location>
</feature>
<keyword evidence="11" id="KW-1185">Reference proteome</keyword>
<name>A0ABR3A3T3_9AGAR</name>
<feature type="compositionally biased region" description="Low complexity" evidence="8">
    <location>
        <begin position="569"/>
        <end position="578"/>
    </location>
</feature>
<proteinExistence type="predicted"/>
<feature type="compositionally biased region" description="Polar residues" evidence="8">
    <location>
        <begin position="1006"/>
        <end position="1017"/>
    </location>
</feature>
<feature type="compositionally biased region" description="Polar residues" evidence="8">
    <location>
        <begin position="1189"/>
        <end position="1210"/>
    </location>
</feature>
<sequence length="1348" mass="145245">MARHGVDGAFLQRFAGQCDTETRSPGLRRLRDEIGDRVRDAAEKEGRVFAIMYDVSGVPSERVAGVVERDWLHLLHEKRVLESPSYLKEKGKPVIALWGFGFDGRNHTPELVRQIVHTIRSVTPGGAYVLAGTPTHWRTATEDADRNPGFLDVWLNDFDAISPWMVGRVRNNDDVERFAEYTMKFDIELLRKRHEEGNRKVDYLPVVFPGFSGLNLTEGRWGLNDIKREGGRFLWKQIFSAKRLGVRSMYGAMWDEYDEGTALMPVVEKARLLPDGGKYPFLALDAEGYDLPADWYMKICGFAGEGLRSERMIHETFPSKELQDYWSSRPKYEEERATEEDQAEGSGRQAYEQWLDAQKESKDEAPPPPYSLEAEEVSVATSSTSAQPQGSSASTGASSAPAEAVPTPISAPISTVVASQQSSPHISHPNTPQPRPQGYALPGPDVNSLANDFSRHGIASSPSPTPLQSLPVTEACSVPPIPSTAAGPPASSPSPRPLMSPPPLHPASRPRPNLASRPSSRPRPPQETRPPSQQSDRPVVSFPQGPQFPSPEPQSQQQWPPQDWGIERPPTAQANYQPYPQPSPSPQLPPQQGYASPPGTASHTPTTPNFGGPTGPHPYQSYEQDMGPQAPISFPQAFNTGGPSSYGPAMNSTSAPAPTFSSNMSSQSHISFPMGPSSQPYDSQNAPYPPGPCGRHGAYPGSSVSSQPYAPPLQTPQGSQGSLSHSTSYGNMSQNNNRPDTPGRPSSASGSGGSSYSGLSFPTGPAGDIPGGYRPSYIQSGPPNPHIPPTSSSHSFGPGSGPWTPPSEGYYPQPSASPPVPPRPPPRPMGTPVSNQSSVTPGPTNPCNNSNGPSTSTPSSSSTSSSSSSPVPSSSAPFGLGGSVGYAMNAFNTVQKVATRTTRDQLETLAQTYPSAKALAMQQHDPEVPVIHLSRHYLPPSTGYSNMSAIGHYPAFELQYSGGTIAGANTIHNFSEGSPSSLHYPDHGYHCVLDSGEASSSASLSPPQHATGVTNPDNLARPFSDLYPADVPPYQHLWPSSSAHTLDSSLSLLDSDPGPFPHQNSPPSSRHPSNTLPTPSEMAIIMNPTAERVDAPCRAPPPAEIVVNEQEEVSPPVLEVETAVPRERRHACSMCHKRFDRPSTLRKHLLVHTGEKAFQCDTCGRRFGVASNLNRHVRRCILKPVNALSVNSSSSPEAEPGRTQSRTSDSPVDFDAPTDKHPRMKQPLGVTTTATTATTARSSSMQKRRRRAPSPSRWIPNSLSSFNLEVAQKTVTVPLPPVSPSEWEERNSYDENVGTSPYHPREWQYKPWLPGPGLVSGLGFGGRGIRGFGMGGGRGQTLGSLLVF</sequence>
<organism evidence="10 11">
    <name type="scientific">Marasmius tenuissimus</name>
    <dbReference type="NCBI Taxonomy" id="585030"/>
    <lineage>
        <taxon>Eukaryota</taxon>
        <taxon>Fungi</taxon>
        <taxon>Dikarya</taxon>
        <taxon>Basidiomycota</taxon>
        <taxon>Agaricomycotina</taxon>
        <taxon>Agaricomycetes</taxon>
        <taxon>Agaricomycetidae</taxon>
        <taxon>Agaricales</taxon>
        <taxon>Marasmiineae</taxon>
        <taxon>Marasmiaceae</taxon>
        <taxon>Marasmius</taxon>
    </lineage>
</organism>
<evidence type="ECO:0000256" key="8">
    <source>
        <dbReference type="SAM" id="MobiDB-lite"/>
    </source>
</evidence>
<feature type="region of interest" description="Disordered" evidence="8">
    <location>
        <begin position="1189"/>
        <end position="1260"/>
    </location>
</feature>
<feature type="compositionally biased region" description="Low complexity" evidence="8">
    <location>
        <begin position="529"/>
        <end position="545"/>
    </location>
</feature>
<evidence type="ECO:0000256" key="5">
    <source>
        <dbReference type="ARBA" id="ARBA00022833"/>
    </source>
</evidence>
<feature type="domain" description="C2H2-type" evidence="9">
    <location>
        <begin position="1158"/>
        <end position="1178"/>
    </location>
</feature>
<dbReference type="SMART" id="SM00355">
    <property type="entry name" value="ZnF_C2H2"/>
    <property type="match status" value="2"/>
</dbReference>
<evidence type="ECO:0000256" key="3">
    <source>
        <dbReference type="ARBA" id="ARBA00022737"/>
    </source>
</evidence>
<evidence type="ECO:0000256" key="1">
    <source>
        <dbReference type="ARBA" id="ARBA00004123"/>
    </source>
</evidence>
<dbReference type="InterPro" id="IPR036236">
    <property type="entry name" value="Znf_C2H2_sf"/>
</dbReference>
<dbReference type="Proteomes" id="UP001437256">
    <property type="component" value="Unassembled WGS sequence"/>
</dbReference>
<comment type="caution">
    <text evidence="10">The sequence shown here is derived from an EMBL/GenBank/DDBJ whole genome shotgun (WGS) entry which is preliminary data.</text>
</comment>
<dbReference type="EMBL" id="JBBXMP010000021">
    <property type="protein sequence ID" value="KAL0067979.1"/>
    <property type="molecule type" value="Genomic_DNA"/>
</dbReference>
<feature type="compositionally biased region" description="Low complexity" evidence="8">
    <location>
        <begin position="553"/>
        <end position="562"/>
    </location>
</feature>
<dbReference type="PROSITE" id="PS50157">
    <property type="entry name" value="ZINC_FINGER_C2H2_2"/>
    <property type="match status" value="2"/>
</dbReference>
<evidence type="ECO:0000256" key="4">
    <source>
        <dbReference type="ARBA" id="ARBA00022771"/>
    </source>
</evidence>
<dbReference type="InterPro" id="IPR013087">
    <property type="entry name" value="Znf_C2H2_type"/>
</dbReference>
<gene>
    <name evidence="10" type="ORF">AAF712_004882</name>
</gene>
<feature type="compositionally biased region" description="Polar residues" evidence="8">
    <location>
        <begin position="715"/>
        <end position="739"/>
    </location>
</feature>
<keyword evidence="5" id="KW-0862">Zinc</keyword>
<feature type="compositionally biased region" description="Low complexity" evidence="8">
    <location>
        <begin position="460"/>
        <end position="471"/>
    </location>
</feature>
<dbReference type="Gene3D" id="3.30.160.60">
    <property type="entry name" value="Classic Zinc Finger"/>
    <property type="match status" value="2"/>
</dbReference>
<feature type="compositionally biased region" description="Pro residues" evidence="8">
    <location>
        <begin position="815"/>
        <end position="829"/>
    </location>
</feature>
<accession>A0ABR3A3T3</accession>
<feature type="compositionally biased region" description="Polar residues" evidence="8">
    <location>
        <begin position="650"/>
        <end position="686"/>
    </location>
</feature>
<dbReference type="SUPFAM" id="SSF57667">
    <property type="entry name" value="beta-beta-alpha zinc fingers"/>
    <property type="match status" value="1"/>
</dbReference>
<keyword evidence="2" id="KW-0479">Metal-binding</keyword>
<feature type="compositionally biased region" description="Low complexity" evidence="8">
    <location>
        <begin position="380"/>
        <end position="402"/>
    </location>
</feature>
<feature type="compositionally biased region" description="Pro residues" evidence="8">
    <location>
        <begin position="490"/>
        <end position="505"/>
    </location>
</feature>
<keyword evidence="6" id="KW-0539">Nucleus</keyword>